<proteinExistence type="predicted"/>
<feature type="region of interest" description="Disordered" evidence="1">
    <location>
        <begin position="1"/>
        <end position="24"/>
    </location>
</feature>
<sequence length="248" mass="27984">MLATERSHHRTINQSPYKALFGSDPKVGLSSSALPKELLDTLETEEDLIALTTATSDDNVRTNIETETDLDTNTEKETDLDTNTETETDLEINTEMETDMDTNTETETNLDTNTETEINLDKNTEINVLTKSQFETSPLSLLKTARVVCIDGEVFHQVIVDTDWLVVIVAMESAFSGLFLLRRFRIMKTSPFRTPPMLFKEITMYNITSGTCPSRAVIEYTANENHCIKNTETKSDIFLAELWILLIA</sequence>
<organism evidence="2 3">
    <name type="scientific">Mytilus edulis</name>
    <name type="common">Blue mussel</name>
    <dbReference type="NCBI Taxonomy" id="6550"/>
    <lineage>
        <taxon>Eukaryota</taxon>
        <taxon>Metazoa</taxon>
        <taxon>Spiralia</taxon>
        <taxon>Lophotrochozoa</taxon>
        <taxon>Mollusca</taxon>
        <taxon>Bivalvia</taxon>
        <taxon>Autobranchia</taxon>
        <taxon>Pteriomorphia</taxon>
        <taxon>Mytilida</taxon>
        <taxon>Mytiloidea</taxon>
        <taxon>Mytilidae</taxon>
        <taxon>Mytilinae</taxon>
        <taxon>Mytilus</taxon>
    </lineage>
</organism>
<feature type="region of interest" description="Disordered" evidence="1">
    <location>
        <begin position="60"/>
        <end position="85"/>
    </location>
</feature>
<reference evidence="2" key="1">
    <citation type="submission" date="2021-03" db="EMBL/GenBank/DDBJ databases">
        <authorList>
            <person name="Bekaert M."/>
        </authorList>
    </citation>
    <scope>NUCLEOTIDE SEQUENCE</scope>
</reference>
<name>A0A8S3SYH5_MYTED</name>
<comment type="caution">
    <text evidence="2">The sequence shown here is derived from an EMBL/GenBank/DDBJ whole genome shotgun (WGS) entry which is preliminary data.</text>
</comment>
<accession>A0A8S3SYH5</accession>
<gene>
    <name evidence="2" type="ORF">MEDL_35168</name>
</gene>
<dbReference type="EMBL" id="CAJPWZ010001694">
    <property type="protein sequence ID" value="CAG2221774.1"/>
    <property type="molecule type" value="Genomic_DNA"/>
</dbReference>
<evidence type="ECO:0000313" key="2">
    <source>
        <dbReference type="EMBL" id="CAG2221774.1"/>
    </source>
</evidence>
<dbReference type="Proteomes" id="UP000683360">
    <property type="component" value="Unassembled WGS sequence"/>
</dbReference>
<dbReference type="AlphaFoldDB" id="A0A8S3SYH5"/>
<keyword evidence="3" id="KW-1185">Reference proteome</keyword>
<evidence type="ECO:0000256" key="1">
    <source>
        <dbReference type="SAM" id="MobiDB-lite"/>
    </source>
</evidence>
<protein>
    <submittedName>
        <fullName evidence="2">Uncharacterized protein</fullName>
    </submittedName>
</protein>
<evidence type="ECO:0000313" key="3">
    <source>
        <dbReference type="Proteomes" id="UP000683360"/>
    </source>
</evidence>